<keyword evidence="3" id="KW-0413">Isomerase</keyword>
<feature type="domain" description="Fumarylacetoacetase-like C-terminal" evidence="2">
    <location>
        <begin position="13"/>
        <end position="217"/>
    </location>
</feature>
<evidence type="ECO:0000256" key="1">
    <source>
        <dbReference type="ARBA" id="ARBA00022723"/>
    </source>
</evidence>
<dbReference type="GO" id="GO:0046872">
    <property type="term" value="F:metal ion binding"/>
    <property type="evidence" value="ECO:0007669"/>
    <property type="project" value="UniProtKB-KW"/>
</dbReference>
<name>A0A0D9AHL2_STUST</name>
<dbReference type="OrthoDB" id="9805307at2"/>
<dbReference type="RefSeq" id="WP_045163107.1">
    <property type="nucleotide sequence ID" value="NZ_JYHV01000029.1"/>
</dbReference>
<dbReference type="Proteomes" id="UP000032487">
    <property type="component" value="Unassembled WGS sequence"/>
</dbReference>
<dbReference type="PATRIC" id="fig|316.101.peg.3871"/>
<reference evidence="3 4" key="1">
    <citation type="submission" date="2015-02" db="EMBL/GenBank/DDBJ databases">
        <title>Draft genome sequence of Pseudomonas stutzeri NT0128 isolated from wheat (Triticum turgidum) rhizosphere.</title>
        <authorList>
            <person name="Tovi N."/>
            <person name="Frenk S."/>
            <person name="Hadar Y."/>
            <person name="Minz D."/>
        </authorList>
    </citation>
    <scope>NUCLEOTIDE SEQUENCE [LARGE SCALE GENOMIC DNA]</scope>
    <source>
        <strain evidence="3 4">NT0128</strain>
    </source>
</reference>
<sequence>MARSLDQAASGTLFGIALNYKGLLDSRMDEFQQAPYQKPPVKPVLFIKTPNTRNADGQPVVFPAGVERLQPGPALGVVIGKRASRVSEADAMSHVAGYTIVNEFSLPEDSYYRPAVKAKCRDGFCPIGPELVEASQVTDPNALTLRLLVNGEVRQENSTANWVRTIPQLIAELSDFMTLNEGDVLITGTPEGRVDVKPGDTVVVEITGLGKLTNTVVAE</sequence>
<dbReference type="Pfam" id="PF01557">
    <property type="entry name" value="FAA_hydrolase"/>
    <property type="match status" value="1"/>
</dbReference>
<dbReference type="AlphaFoldDB" id="A0A0D9AHL2"/>
<evidence type="ECO:0000313" key="4">
    <source>
        <dbReference type="Proteomes" id="UP000032487"/>
    </source>
</evidence>
<organism evidence="3 4">
    <name type="scientific">Stutzerimonas stutzeri</name>
    <name type="common">Pseudomonas stutzeri</name>
    <dbReference type="NCBI Taxonomy" id="316"/>
    <lineage>
        <taxon>Bacteria</taxon>
        <taxon>Pseudomonadati</taxon>
        <taxon>Pseudomonadota</taxon>
        <taxon>Gammaproteobacteria</taxon>
        <taxon>Pseudomonadales</taxon>
        <taxon>Pseudomonadaceae</taxon>
        <taxon>Stutzerimonas</taxon>
    </lineage>
</organism>
<dbReference type="PANTHER" id="PTHR11820:SF114">
    <property type="entry name" value="4-HYDROXYPHENYLACETATE CATABOLISM PROTEIN"/>
    <property type="match status" value="1"/>
</dbReference>
<comment type="caution">
    <text evidence="3">The sequence shown here is derived from an EMBL/GenBank/DDBJ whole genome shotgun (WGS) entry which is preliminary data.</text>
</comment>
<dbReference type="GO" id="GO:0018800">
    <property type="term" value="F:5-oxopent-3-ene-1,2,5-tricarboxylate decarboxylase activity"/>
    <property type="evidence" value="ECO:0007669"/>
    <property type="project" value="InterPro"/>
</dbReference>
<dbReference type="EMBL" id="JYHV01000029">
    <property type="protein sequence ID" value="KJH80483.1"/>
    <property type="molecule type" value="Genomic_DNA"/>
</dbReference>
<dbReference type="NCBIfam" id="TIGR02305">
    <property type="entry name" value="HpaG-N-term"/>
    <property type="match status" value="1"/>
</dbReference>
<gene>
    <name evidence="3" type="ORF">UF78_15525</name>
</gene>
<dbReference type="InterPro" id="IPR011234">
    <property type="entry name" value="Fumarylacetoacetase-like_C"/>
</dbReference>
<proteinExistence type="predicted"/>
<dbReference type="InterPro" id="IPR036663">
    <property type="entry name" value="Fumarylacetoacetase_C_sf"/>
</dbReference>
<protein>
    <submittedName>
        <fullName evidence="3">4-hydroxyphenylacetate isomerase</fullName>
    </submittedName>
</protein>
<evidence type="ECO:0000313" key="3">
    <source>
        <dbReference type="EMBL" id="KJH80483.1"/>
    </source>
</evidence>
<dbReference type="Gene3D" id="3.90.850.10">
    <property type="entry name" value="Fumarylacetoacetase-like, C-terminal domain"/>
    <property type="match status" value="1"/>
</dbReference>
<dbReference type="SUPFAM" id="SSF56529">
    <property type="entry name" value="FAH"/>
    <property type="match status" value="1"/>
</dbReference>
<evidence type="ECO:0000259" key="2">
    <source>
        <dbReference type="Pfam" id="PF01557"/>
    </source>
</evidence>
<dbReference type="InterPro" id="IPR012686">
    <property type="entry name" value="HPA_isomer/decarb_N"/>
</dbReference>
<dbReference type="GO" id="GO:0008704">
    <property type="term" value="F:5-carboxymethyl-2-hydroxymuconate delta-isomerase activity"/>
    <property type="evidence" value="ECO:0007669"/>
    <property type="project" value="InterPro"/>
</dbReference>
<dbReference type="PANTHER" id="PTHR11820">
    <property type="entry name" value="ACYLPYRUVASE"/>
    <property type="match status" value="1"/>
</dbReference>
<accession>A0A0D9AHL2</accession>
<keyword evidence="1" id="KW-0479">Metal-binding</keyword>